<accession>A0A938YD61</accession>
<dbReference type="PANTHER" id="PTHR10357">
    <property type="entry name" value="ALPHA-AMYLASE FAMILY MEMBER"/>
    <property type="match status" value="1"/>
</dbReference>
<dbReference type="PANTHER" id="PTHR10357:SF179">
    <property type="entry name" value="NEUTRAL AND BASIC AMINO ACID TRANSPORT PROTEIN RBAT"/>
    <property type="match status" value="1"/>
</dbReference>
<dbReference type="Gene3D" id="3.90.400.10">
    <property type="entry name" value="Oligo-1,6-glucosidase, Domain 2"/>
    <property type="match status" value="1"/>
</dbReference>
<dbReference type="GO" id="GO:0004556">
    <property type="term" value="F:alpha-amylase activity"/>
    <property type="evidence" value="ECO:0007669"/>
    <property type="project" value="TreeGrafter"/>
</dbReference>
<dbReference type="Pfam" id="PF00128">
    <property type="entry name" value="Alpha-amylase"/>
    <property type="match status" value="1"/>
</dbReference>
<evidence type="ECO:0000313" key="4">
    <source>
        <dbReference type="Proteomes" id="UP000663792"/>
    </source>
</evidence>
<comment type="caution">
    <text evidence="3">The sequence shown here is derived from an EMBL/GenBank/DDBJ whole genome shotgun (WGS) entry which is preliminary data.</text>
</comment>
<dbReference type="EMBL" id="JAERWK010000019">
    <property type="protein sequence ID" value="MBM9468497.1"/>
    <property type="molecule type" value="Genomic_DNA"/>
</dbReference>
<evidence type="ECO:0000313" key="3">
    <source>
        <dbReference type="EMBL" id="MBM9468497.1"/>
    </source>
</evidence>
<keyword evidence="3" id="KW-0378">Hydrolase</keyword>
<comment type="similarity">
    <text evidence="1">Belongs to the glycosyl hydrolase 13 family.</text>
</comment>
<reference evidence="3" key="1">
    <citation type="submission" date="2021-01" db="EMBL/GenBank/DDBJ databases">
        <title>YIM 132084 draft genome.</title>
        <authorList>
            <person name="An D."/>
        </authorList>
    </citation>
    <scope>NUCLEOTIDE SEQUENCE</scope>
    <source>
        <strain evidence="3">YIM 132084</strain>
    </source>
</reference>
<dbReference type="Gene3D" id="3.20.20.80">
    <property type="entry name" value="Glycosidases"/>
    <property type="match status" value="2"/>
</dbReference>
<dbReference type="AlphaFoldDB" id="A0A938YD61"/>
<evidence type="ECO:0000259" key="2">
    <source>
        <dbReference type="SMART" id="SM00642"/>
    </source>
</evidence>
<organism evidence="3 4">
    <name type="scientific">Nakamurella leprariae</name>
    <dbReference type="NCBI Taxonomy" id="2803911"/>
    <lineage>
        <taxon>Bacteria</taxon>
        <taxon>Bacillati</taxon>
        <taxon>Actinomycetota</taxon>
        <taxon>Actinomycetes</taxon>
        <taxon>Nakamurellales</taxon>
        <taxon>Nakamurellaceae</taxon>
        <taxon>Nakamurella</taxon>
    </lineage>
</organism>
<dbReference type="GO" id="GO:0009313">
    <property type="term" value="P:oligosaccharide catabolic process"/>
    <property type="evidence" value="ECO:0007669"/>
    <property type="project" value="TreeGrafter"/>
</dbReference>
<protein>
    <submittedName>
        <fullName evidence="3">Glycoside hydrolase family 13 protein</fullName>
    </submittedName>
</protein>
<dbReference type="InterPro" id="IPR006047">
    <property type="entry name" value="GH13_cat_dom"/>
</dbReference>
<dbReference type="SMART" id="SM00642">
    <property type="entry name" value="Aamy"/>
    <property type="match status" value="1"/>
</dbReference>
<dbReference type="SUPFAM" id="SSF51445">
    <property type="entry name" value="(Trans)glycosidases"/>
    <property type="match status" value="1"/>
</dbReference>
<gene>
    <name evidence="3" type="ORF">JL106_14530</name>
</gene>
<proteinExistence type="inferred from homology"/>
<keyword evidence="4" id="KW-1185">Reference proteome</keyword>
<dbReference type="InterPro" id="IPR017853">
    <property type="entry name" value="GH"/>
</dbReference>
<dbReference type="Proteomes" id="UP000663792">
    <property type="component" value="Unassembled WGS sequence"/>
</dbReference>
<sequence>MGDLVGARQRLGYLAELGVDAIWLSPFYPSPQADAGYDVADYRDVEPAFGTLDDARALVAEAHERGLRVIIDLVPNHTSEAHAWFQAALAAGPGSPERARYVFREGRGPDGDLPPNNWTSNFGGPAWTRLPDGWWYLHLFAPEQPDLDWTNPEVADEFDDVLRFWLDLGVDGFRIDVAHGMVKDQSLPDLDDPVGHHLLLATDDGDHPYWDQDGVHEIYRRWRRVIDAYPGERIFVAEAWVPNPDRFALYLRPDELHTAFNFDFLEAPWDAAAARDVVDGTLRRLHRVGAPATWVLSNHDVIRHVTRFGGGQLGLRRARAATLLSLALPGGAYVYQGEELGLEEVFDIPAADRQDPVFFQTDGDRLGRDGCRVPLPWSGTAAPFGFGPAGTPWLPQPADWGAVTAAAQDGDPTSTLTFYRTALAARRAEPALGDGPMRWIDTAEPTLLAFWRGDGFACVVNYADEPTPLPTELAGGRVLVASTDDALTGGVLAGNAAVWVRMAG</sequence>
<dbReference type="CDD" id="cd11332">
    <property type="entry name" value="AmyAc_OligoGlu_TS"/>
    <property type="match status" value="1"/>
</dbReference>
<dbReference type="InterPro" id="IPR045857">
    <property type="entry name" value="O16G_dom_2"/>
</dbReference>
<name>A0A938YD61_9ACTN</name>
<evidence type="ECO:0000256" key="1">
    <source>
        <dbReference type="ARBA" id="ARBA00008061"/>
    </source>
</evidence>
<feature type="domain" description="Glycosyl hydrolase family 13 catalytic" evidence="2">
    <location>
        <begin position="1"/>
        <end position="372"/>
    </location>
</feature>